<dbReference type="InterPro" id="IPR011767">
    <property type="entry name" value="GLR_AS"/>
</dbReference>
<sequence>MDQQVEHEVIVYSTPTCPWCHVAKRYLTSRGIAYTEVDVAADPAAAMEMVRKTGQQGVPVIEIDGECVIGFDRAQIDALLGLD</sequence>
<dbReference type="InterPro" id="IPR011911">
    <property type="entry name" value="GlrX_YruB"/>
</dbReference>
<dbReference type="AlphaFoldDB" id="A0A2X3L0H2"/>
<protein>
    <submittedName>
        <fullName evidence="2">Uncharacterized glutaredoxin-like 8.6 kDa protein in rubredoxin operon</fullName>
    </submittedName>
</protein>
<accession>A0A2X3L0H2</accession>
<dbReference type="InterPro" id="IPR002109">
    <property type="entry name" value="Glutaredoxin"/>
</dbReference>
<keyword evidence="3" id="KW-1185">Reference proteome</keyword>
<proteinExistence type="predicted"/>
<dbReference type="Gene3D" id="3.40.30.10">
    <property type="entry name" value="Glutaredoxin"/>
    <property type="match status" value="1"/>
</dbReference>
<dbReference type="GO" id="GO:0009055">
    <property type="term" value="F:electron transfer activity"/>
    <property type="evidence" value="ECO:0007669"/>
    <property type="project" value="TreeGrafter"/>
</dbReference>
<dbReference type="RefSeq" id="WP_122031579.1">
    <property type="nucleotide sequence ID" value="NZ_LS483254.1"/>
</dbReference>
<dbReference type="Proteomes" id="UP000249818">
    <property type="component" value="Chromosome BARAN1"/>
</dbReference>
<dbReference type="Pfam" id="PF00462">
    <property type="entry name" value="Glutaredoxin"/>
    <property type="match status" value="1"/>
</dbReference>
<gene>
    <name evidence="2" type="ORF">BARAN1_1154</name>
</gene>
<dbReference type="SUPFAM" id="SSF52833">
    <property type="entry name" value="Thioredoxin-like"/>
    <property type="match status" value="1"/>
</dbReference>
<dbReference type="NCBIfam" id="TIGR02196">
    <property type="entry name" value="GlrX_YruB"/>
    <property type="match status" value="1"/>
</dbReference>
<dbReference type="InterPro" id="IPR036249">
    <property type="entry name" value="Thioredoxin-like_sf"/>
</dbReference>
<reference evidence="3" key="1">
    <citation type="submission" date="2018-05" db="EMBL/GenBank/DDBJ databases">
        <authorList>
            <person name="Hao L."/>
        </authorList>
    </citation>
    <scope>NUCLEOTIDE SEQUENCE [LARGE SCALE GENOMIC DNA]</scope>
</reference>
<dbReference type="PROSITE" id="PS00195">
    <property type="entry name" value="GLUTAREDOXIN_1"/>
    <property type="match status" value="1"/>
</dbReference>
<dbReference type="EMBL" id="LS483254">
    <property type="protein sequence ID" value="SQD93176.1"/>
    <property type="molecule type" value="Genomic_DNA"/>
</dbReference>
<dbReference type="OrthoDB" id="9795531at2"/>
<evidence type="ECO:0000259" key="1">
    <source>
        <dbReference type="Pfam" id="PF00462"/>
    </source>
</evidence>
<dbReference type="PANTHER" id="PTHR34386:SF1">
    <property type="entry name" value="GLUTAREDOXIN-LIKE PROTEIN NRDH"/>
    <property type="match status" value="1"/>
</dbReference>
<organism evidence="2 3">
    <name type="scientific">Candidatus Bipolaricaulis anaerobius</name>
    <dbReference type="NCBI Taxonomy" id="2026885"/>
    <lineage>
        <taxon>Bacteria</taxon>
        <taxon>Candidatus Bipolaricaulota</taxon>
        <taxon>Candidatus Bipolaricaulia</taxon>
        <taxon>Candidatus Bipolaricaulales</taxon>
        <taxon>Candidatus Bipolaricaulaceae</taxon>
        <taxon>Candidatus Bipolaricaulis</taxon>
    </lineage>
</organism>
<name>A0A2X3L0H2_9BACT</name>
<evidence type="ECO:0000313" key="2">
    <source>
        <dbReference type="EMBL" id="SQD93176.1"/>
    </source>
</evidence>
<feature type="domain" description="Glutaredoxin" evidence="1">
    <location>
        <begin position="9"/>
        <end position="68"/>
    </location>
</feature>
<dbReference type="InterPro" id="IPR051548">
    <property type="entry name" value="Grx-like_ET"/>
</dbReference>
<evidence type="ECO:0000313" key="3">
    <source>
        <dbReference type="Proteomes" id="UP000249818"/>
    </source>
</evidence>
<dbReference type="PROSITE" id="PS51354">
    <property type="entry name" value="GLUTAREDOXIN_2"/>
    <property type="match status" value="1"/>
</dbReference>
<dbReference type="KEGG" id="bana:BARAN1_1154"/>
<dbReference type="GO" id="GO:0045454">
    <property type="term" value="P:cell redox homeostasis"/>
    <property type="evidence" value="ECO:0007669"/>
    <property type="project" value="TreeGrafter"/>
</dbReference>
<dbReference type="PANTHER" id="PTHR34386">
    <property type="entry name" value="GLUTAREDOXIN"/>
    <property type="match status" value="1"/>
</dbReference>
<dbReference type="CDD" id="cd02976">
    <property type="entry name" value="NrdH"/>
    <property type="match status" value="1"/>
</dbReference>